<reference evidence="2 3" key="1">
    <citation type="submission" date="2023-10" db="EMBL/GenBank/DDBJ databases">
        <title>Genomes of two closely related lineages of the louse Polyplax serrata with different host specificities.</title>
        <authorList>
            <person name="Martinu J."/>
            <person name="Tarabai H."/>
            <person name="Stefka J."/>
            <person name="Hypsa V."/>
        </authorList>
    </citation>
    <scope>NUCLEOTIDE SEQUENCE [LARGE SCALE GENOMIC DNA]</scope>
    <source>
        <strain evidence="2">HR10_N</strain>
    </source>
</reference>
<protein>
    <submittedName>
        <fullName evidence="2">Uncharacterized protein</fullName>
    </submittedName>
</protein>
<feature type="region of interest" description="Disordered" evidence="1">
    <location>
        <begin position="89"/>
        <end position="114"/>
    </location>
</feature>
<feature type="region of interest" description="Disordered" evidence="1">
    <location>
        <begin position="1"/>
        <end position="73"/>
    </location>
</feature>
<dbReference type="EMBL" id="JAWJWE010000037">
    <property type="protein sequence ID" value="KAK6625674.1"/>
    <property type="molecule type" value="Genomic_DNA"/>
</dbReference>
<feature type="compositionally biased region" description="Low complexity" evidence="1">
    <location>
        <begin position="49"/>
        <end position="59"/>
    </location>
</feature>
<proteinExistence type="predicted"/>
<organism evidence="2 3">
    <name type="scientific">Polyplax serrata</name>
    <name type="common">Common mouse louse</name>
    <dbReference type="NCBI Taxonomy" id="468196"/>
    <lineage>
        <taxon>Eukaryota</taxon>
        <taxon>Metazoa</taxon>
        <taxon>Ecdysozoa</taxon>
        <taxon>Arthropoda</taxon>
        <taxon>Hexapoda</taxon>
        <taxon>Insecta</taxon>
        <taxon>Pterygota</taxon>
        <taxon>Neoptera</taxon>
        <taxon>Paraneoptera</taxon>
        <taxon>Psocodea</taxon>
        <taxon>Troctomorpha</taxon>
        <taxon>Phthiraptera</taxon>
        <taxon>Anoplura</taxon>
        <taxon>Polyplacidae</taxon>
        <taxon>Polyplax</taxon>
    </lineage>
</organism>
<accession>A0AAN8S8W0</accession>
<dbReference type="AlphaFoldDB" id="A0AAN8S8W0"/>
<evidence type="ECO:0000256" key="1">
    <source>
        <dbReference type="SAM" id="MobiDB-lite"/>
    </source>
</evidence>
<feature type="compositionally biased region" description="Low complexity" evidence="1">
    <location>
        <begin position="93"/>
        <end position="105"/>
    </location>
</feature>
<evidence type="ECO:0000313" key="2">
    <source>
        <dbReference type="EMBL" id="KAK6625674.1"/>
    </source>
</evidence>
<dbReference type="Proteomes" id="UP001372834">
    <property type="component" value="Unassembled WGS sequence"/>
</dbReference>
<gene>
    <name evidence="2" type="ORF">RUM43_005973</name>
</gene>
<name>A0AAN8S8W0_POLSC</name>
<sequence>MERRMKNPAGAVPNSHMSSPVERDDDPRNFETVTGIPRIQVPHIKRLNSESSSSSSLVDELSKELHGNKNMSNNPFLHLYKSLELNKRNCTTSKSPSQGESSKSKCTPVTEGGSSTRITIIQGNHRLEPPYDFVTKNAKTGARRVLCFPLVLNKFVGEESEVPT</sequence>
<comment type="caution">
    <text evidence="2">The sequence shown here is derived from an EMBL/GenBank/DDBJ whole genome shotgun (WGS) entry which is preliminary data.</text>
</comment>
<evidence type="ECO:0000313" key="3">
    <source>
        <dbReference type="Proteomes" id="UP001372834"/>
    </source>
</evidence>